<dbReference type="Pfam" id="PF02636">
    <property type="entry name" value="Methyltransf_28"/>
    <property type="match status" value="1"/>
</dbReference>
<dbReference type="GO" id="GO:0032259">
    <property type="term" value="P:methylation"/>
    <property type="evidence" value="ECO:0007669"/>
    <property type="project" value="UniProtKB-KW"/>
</dbReference>
<comment type="caution">
    <text evidence="3">The sequence shown here is derived from an EMBL/GenBank/DDBJ whole genome shotgun (WGS) entry which is preliminary data.</text>
</comment>
<dbReference type="Gene3D" id="3.40.50.12710">
    <property type="match status" value="1"/>
</dbReference>
<sequence>MDSNPALCAAIANHITTSPQQRITFAQFMDMALYHPEYGYYSSDAVKIGFKDSDFFTSPNLCPDFGELLAEQFLQMWEILGKPIPFSLVEMGAGQGLLALHILEYLQLHYPDFFTALEYIIVEKSPILRQEQQQRLQDFPVRWCNLEDIPPNAIAGCFFSNELVDAFPVHQFILETGELREIYVTTDSNEKETCSSFVEVTGEPSTPQLAKYLDLVGIDLTQSVYPDGYRSEINLAAGDWLSIVADRLQRGYVLTIDYGYPASRYYNPRRSQGTLQCYYQHRFDDNPYINIGRQDITAHVDFTALERWGERCNLEKVGFIQQGLFLMALGLGDRIAALSSQQQPLSQLLQRRDSLHQLIDPTGLGGFGVLIQSKGLDNTEIFQPLLGLTLPE</sequence>
<keyword evidence="1" id="KW-0489">Methyltransferase</keyword>
<reference evidence="3 4" key="1">
    <citation type="submission" date="2017-06" db="EMBL/GenBank/DDBJ databases">
        <title>Genome sequencing of cyanobaciteial culture collection at National Institute for Environmental Studies (NIES).</title>
        <authorList>
            <person name="Hirose Y."/>
            <person name="Shimura Y."/>
            <person name="Fujisawa T."/>
            <person name="Nakamura Y."/>
            <person name="Kawachi M."/>
        </authorList>
    </citation>
    <scope>NUCLEOTIDE SEQUENCE [LARGE SCALE GENOMIC DNA]</scope>
    <source>
        <strain evidence="3 4">NIES-4072</strain>
    </source>
</reference>
<organism evidence="3 4">
    <name type="scientific">Nostoc commune NIES-4072</name>
    <dbReference type="NCBI Taxonomy" id="2005467"/>
    <lineage>
        <taxon>Bacteria</taxon>
        <taxon>Bacillati</taxon>
        <taxon>Cyanobacteriota</taxon>
        <taxon>Cyanophyceae</taxon>
        <taxon>Nostocales</taxon>
        <taxon>Nostocaceae</taxon>
        <taxon>Nostoc</taxon>
    </lineage>
</organism>
<evidence type="ECO:0008006" key="5">
    <source>
        <dbReference type="Google" id="ProtNLM"/>
    </source>
</evidence>
<dbReference type="PANTHER" id="PTHR12049">
    <property type="entry name" value="PROTEIN ARGININE METHYLTRANSFERASE NDUFAF7, MITOCHONDRIAL"/>
    <property type="match status" value="1"/>
</dbReference>
<dbReference type="OrthoDB" id="9794208at2"/>
<dbReference type="RefSeq" id="WP_109006760.1">
    <property type="nucleotide sequence ID" value="NZ_BDUD01000001.1"/>
</dbReference>
<dbReference type="EMBL" id="BDUD01000001">
    <property type="protein sequence ID" value="GBG16383.1"/>
    <property type="molecule type" value="Genomic_DNA"/>
</dbReference>
<evidence type="ECO:0000313" key="3">
    <source>
        <dbReference type="EMBL" id="GBG16383.1"/>
    </source>
</evidence>
<accession>A0A2R5FJI8</accession>
<evidence type="ECO:0000256" key="2">
    <source>
        <dbReference type="ARBA" id="ARBA00022679"/>
    </source>
</evidence>
<evidence type="ECO:0000313" key="4">
    <source>
        <dbReference type="Proteomes" id="UP000245124"/>
    </source>
</evidence>
<dbReference type="InterPro" id="IPR003788">
    <property type="entry name" value="NDUFAF7"/>
</dbReference>
<gene>
    <name evidence="3" type="ORF">NIES4072_00290</name>
</gene>
<dbReference type="GO" id="GO:0035243">
    <property type="term" value="F:protein-arginine omega-N symmetric methyltransferase activity"/>
    <property type="evidence" value="ECO:0007669"/>
    <property type="project" value="TreeGrafter"/>
</dbReference>
<name>A0A2R5FJI8_NOSCO</name>
<proteinExistence type="predicted"/>
<dbReference type="InterPro" id="IPR038375">
    <property type="entry name" value="NDUFAF7_sf"/>
</dbReference>
<keyword evidence="2" id="KW-0808">Transferase</keyword>
<evidence type="ECO:0000256" key="1">
    <source>
        <dbReference type="ARBA" id="ARBA00022603"/>
    </source>
</evidence>
<dbReference type="PANTHER" id="PTHR12049:SF7">
    <property type="entry name" value="PROTEIN ARGININE METHYLTRANSFERASE NDUFAF7, MITOCHONDRIAL"/>
    <property type="match status" value="1"/>
</dbReference>
<protein>
    <recommendedName>
        <fullName evidence="5">Class I SAM-dependent methyltransferase</fullName>
    </recommendedName>
</protein>
<dbReference type="Proteomes" id="UP000245124">
    <property type="component" value="Unassembled WGS sequence"/>
</dbReference>
<dbReference type="AlphaFoldDB" id="A0A2R5FJI8"/>
<dbReference type="InterPro" id="IPR029063">
    <property type="entry name" value="SAM-dependent_MTases_sf"/>
</dbReference>
<dbReference type="SUPFAM" id="SSF53335">
    <property type="entry name" value="S-adenosyl-L-methionine-dependent methyltransferases"/>
    <property type="match status" value="1"/>
</dbReference>
<keyword evidence="4" id="KW-1185">Reference proteome</keyword>